<organism evidence="3 4">
    <name type="scientific">Bacillus taeanensis</name>
    <dbReference type="NCBI Taxonomy" id="273032"/>
    <lineage>
        <taxon>Bacteria</taxon>
        <taxon>Bacillati</taxon>
        <taxon>Bacillota</taxon>
        <taxon>Bacilli</taxon>
        <taxon>Bacillales</taxon>
        <taxon>Bacillaceae</taxon>
        <taxon>Bacillus</taxon>
    </lineage>
</organism>
<keyword evidence="1" id="KW-0378">Hydrolase</keyword>
<dbReference type="EMBL" id="QOCW01000015">
    <property type="protein sequence ID" value="RBW68926.1"/>
    <property type="molecule type" value="Genomic_DNA"/>
</dbReference>
<dbReference type="Gene3D" id="2.40.260.10">
    <property type="entry name" value="Sortase"/>
    <property type="match status" value="1"/>
</dbReference>
<dbReference type="NCBIfam" id="NF033746">
    <property type="entry name" value="class_D_sortase"/>
    <property type="match status" value="1"/>
</dbReference>
<dbReference type="InterPro" id="IPR041999">
    <property type="entry name" value="Sortase_D_1"/>
</dbReference>
<evidence type="ECO:0000256" key="2">
    <source>
        <dbReference type="PIRSR" id="PIRSR605754-1"/>
    </source>
</evidence>
<dbReference type="InterPro" id="IPR005754">
    <property type="entry name" value="Sortase"/>
</dbReference>
<dbReference type="NCBIfam" id="TIGR01076">
    <property type="entry name" value="sortase_fam"/>
    <property type="match status" value="1"/>
</dbReference>
<evidence type="ECO:0000313" key="3">
    <source>
        <dbReference type="EMBL" id="RBW68926.1"/>
    </source>
</evidence>
<name>A0A366XTD6_9BACI</name>
<dbReference type="CDD" id="cd05828">
    <property type="entry name" value="Sortase_D_1"/>
    <property type="match status" value="1"/>
</dbReference>
<reference evidence="3 4" key="1">
    <citation type="submission" date="2018-07" db="EMBL/GenBank/DDBJ databases">
        <title>Lottiidibacillus patelloidae gen. nov., sp. nov., isolated from the intestinal tract of a marine limpet and the reclassification of B. taeanensis BH030017T, B. algicola KMM 3737T and B. hwajinpoensis SW-72T as genus Lottiidibacillus.</title>
        <authorList>
            <person name="Liu R."/>
            <person name="Huang Z."/>
        </authorList>
    </citation>
    <scope>NUCLEOTIDE SEQUENCE [LARGE SCALE GENOMIC DNA]</scope>
    <source>
        <strain evidence="3 4">BH030017</strain>
    </source>
</reference>
<proteinExistence type="predicted"/>
<dbReference type="SUPFAM" id="SSF63817">
    <property type="entry name" value="Sortase"/>
    <property type="match status" value="1"/>
</dbReference>
<evidence type="ECO:0000256" key="1">
    <source>
        <dbReference type="ARBA" id="ARBA00022801"/>
    </source>
</evidence>
<dbReference type="AlphaFoldDB" id="A0A366XTD6"/>
<sequence length="193" mass="21298">MLKKLSFLFIVFGAVLVGWSGFEIWQSKQAQESALKEAQALVKQEQAFTAAEEKVTLESFQPVKGETIGILHIPALGAELPIVEGTNPDELAKGVGHYASSAFPKQHDQIVLSGHRDTVFRKMGDLKIGDTVTVELPYGSFTYIIENTEIVDADDTTVIRSTAPEEVLTLTTCYPFSYVGNAPKRYILYAKRN</sequence>
<dbReference type="RefSeq" id="WP_113806779.1">
    <property type="nucleotide sequence ID" value="NZ_QOCW01000015.1"/>
</dbReference>
<feature type="active site" description="Proton donor/acceptor" evidence="2">
    <location>
        <position position="115"/>
    </location>
</feature>
<dbReference type="GO" id="GO:0016787">
    <property type="term" value="F:hydrolase activity"/>
    <property type="evidence" value="ECO:0007669"/>
    <property type="project" value="UniProtKB-KW"/>
</dbReference>
<dbReference type="InterPro" id="IPR053525">
    <property type="entry name" value="Sortase_D"/>
</dbReference>
<dbReference type="InterPro" id="IPR023365">
    <property type="entry name" value="Sortase_dom-sf"/>
</dbReference>
<feature type="active site" description="Acyl-thioester intermediate" evidence="2">
    <location>
        <position position="173"/>
    </location>
</feature>
<dbReference type="Pfam" id="PF04203">
    <property type="entry name" value="Sortase"/>
    <property type="match status" value="1"/>
</dbReference>
<gene>
    <name evidence="3" type="ORF">DS031_14440</name>
</gene>
<protein>
    <submittedName>
        <fullName evidence="3">Class D sortase</fullName>
    </submittedName>
</protein>
<evidence type="ECO:0000313" key="4">
    <source>
        <dbReference type="Proteomes" id="UP000253314"/>
    </source>
</evidence>
<keyword evidence="4" id="KW-1185">Reference proteome</keyword>
<comment type="caution">
    <text evidence="3">The sequence shown here is derived from an EMBL/GenBank/DDBJ whole genome shotgun (WGS) entry which is preliminary data.</text>
</comment>
<dbReference type="OrthoDB" id="165822at2"/>
<accession>A0A366XTD6</accession>
<dbReference type="Proteomes" id="UP000253314">
    <property type="component" value="Unassembled WGS sequence"/>
</dbReference>